<evidence type="ECO:0000313" key="1">
    <source>
        <dbReference type="EMBL" id="KAF6311861.1"/>
    </source>
</evidence>
<evidence type="ECO:0000313" key="2">
    <source>
        <dbReference type="Proteomes" id="UP000558488"/>
    </source>
</evidence>
<dbReference type="Proteomes" id="UP000558488">
    <property type="component" value="Unassembled WGS sequence"/>
</dbReference>
<name>A0A7J7UGD9_PIPKU</name>
<protein>
    <submittedName>
        <fullName evidence="1">Uncharacterized protein</fullName>
    </submittedName>
</protein>
<dbReference type="AlphaFoldDB" id="A0A7J7UGD9"/>
<reference evidence="1 2" key="1">
    <citation type="journal article" date="2020" name="Nature">
        <title>Six reference-quality genomes reveal evolution of bat adaptations.</title>
        <authorList>
            <person name="Jebb D."/>
            <person name="Huang Z."/>
            <person name="Pippel M."/>
            <person name="Hughes G.M."/>
            <person name="Lavrichenko K."/>
            <person name="Devanna P."/>
            <person name="Winkler S."/>
            <person name="Jermiin L.S."/>
            <person name="Skirmuntt E.C."/>
            <person name="Katzourakis A."/>
            <person name="Burkitt-Gray L."/>
            <person name="Ray D.A."/>
            <person name="Sullivan K.A.M."/>
            <person name="Roscito J.G."/>
            <person name="Kirilenko B.M."/>
            <person name="Davalos L.M."/>
            <person name="Corthals A.P."/>
            <person name="Power M.L."/>
            <person name="Jones G."/>
            <person name="Ransome R.D."/>
            <person name="Dechmann D.K.N."/>
            <person name="Locatelli A.G."/>
            <person name="Puechmaille S.J."/>
            <person name="Fedrigo O."/>
            <person name="Jarvis E.D."/>
            <person name="Hiller M."/>
            <person name="Vernes S.C."/>
            <person name="Myers E.W."/>
            <person name="Teeling E.C."/>
        </authorList>
    </citation>
    <scope>NUCLEOTIDE SEQUENCE [LARGE SCALE GENOMIC DNA]</scope>
    <source>
        <strain evidence="1">MPipKuh1</strain>
        <tissue evidence="1">Flight muscle</tissue>
    </source>
</reference>
<proteinExistence type="predicted"/>
<gene>
    <name evidence="1" type="ORF">mPipKuh1_009059</name>
</gene>
<accession>A0A7J7UGD9</accession>
<organism evidence="1 2">
    <name type="scientific">Pipistrellus kuhlii</name>
    <name type="common">Kuhl's pipistrelle</name>
    <dbReference type="NCBI Taxonomy" id="59472"/>
    <lineage>
        <taxon>Eukaryota</taxon>
        <taxon>Metazoa</taxon>
        <taxon>Chordata</taxon>
        <taxon>Craniata</taxon>
        <taxon>Vertebrata</taxon>
        <taxon>Euteleostomi</taxon>
        <taxon>Mammalia</taxon>
        <taxon>Eutheria</taxon>
        <taxon>Laurasiatheria</taxon>
        <taxon>Chiroptera</taxon>
        <taxon>Yangochiroptera</taxon>
        <taxon>Vespertilionidae</taxon>
        <taxon>Pipistrellus</taxon>
    </lineage>
</organism>
<sequence>MFVIRVGLEYSGCKQCPLWGAWAVMPHAASALPPLKSGSYQVGSLMCPLGWQALGLDWKLLGDPSEKELPANVRTSLVCTSAFPARGPKHVAAFQIWKLRDSSAPGGKDSLPVLGRVGVGMFTNFISALEMLLLVCTVGELDLPLLQ</sequence>
<comment type="caution">
    <text evidence="1">The sequence shown here is derived from an EMBL/GenBank/DDBJ whole genome shotgun (WGS) entry which is preliminary data.</text>
</comment>
<dbReference type="EMBL" id="JACAGB010000020">
    <property type="protein sequence ID" value="KAF6311861.1"/>
    <property type="molecule type" value="Genomic_DNA"/>
</dbReference>
<keyword evidence="2" id="KW-1185">Reference proteome</keyword>